<reference evidence="4 5" key="1">
    <citation type="submission" date="2016-07" db="EMBL/GenBank/DDBJ databases">
        <title>Pervasive Adenine N6-methylation of Active Genes in Fungi.</title>
        <authorList>
            <consortium name="DOE Joint Genome Institute"/>
            <person name="Mondo S.J."/>
            <person name="Dannebaum R.O."/>
            <person name="Kuo R.C."/>
            <person name="Labutti K."/>
            <person name="Haridas S."/>
            <person name="Kuo A."/>
            <person name="Salamov A."/>
            <person name="Ahrendt S.R."/>
            <person name="Lipzen A."/>
            <person name="Sullivan W."/>
            <person name="Andreopoulos W.B."/>
            <person name="Clum A."/>
            <person name="Lindquist E."/>
            <person name="Daum C."/>
            <person name="Ramamoorthy G.K."/>
            <person name="Gryganskyi A."/>
            <person name="Culley D."/>
            <person name="Magnuson J.K."/>
            <person name="James T.Y."/>
            <person name="O'Malley M.A."/>
            <person name="Stajich J.E."/>
            <person name="Spatafora J.W."/>
            <person name="Visel A."/>
            <person name="Grigoriev I.V."/>
        </authorList>
    </citation>
    <scope>NUCLEOTIDE SEQUENCE [LARGE SCALE GENOMIC DNA]</scope>
    <source>
        <strain evidence="4 5">NRRL 1336</strain>
    </source>
</reference>
<dbReference type="InterPro" id="IPR000571">
    <property type="entry name" value="Znf_CCCH"/>
</dbReference>
<dbReference type="PROSITE" id="PS50103">
    <property type="entry name" value="ZF_C3H1"/>
    <property type="match status" value="1"/>
</dbReference>
<evidence type="ECO:0000259" key="3">
    <source>
        <dbReference type="PROSITE" id="PS50103"/>
    </source>
</evidence>
<dbReference type="Proteomes" id="UP000193560">
    <property type="component" value="Unassembled WGS sequence"/>
</dbReference>
<dbReference type="PANTHER" id="PTHR16465">
    <property type="entry name" value="NUCLEASE-RELATED"/>
    <property type="match status" value="1"/>
</dbReference>
<evidence type="ECO:0000313" key="5">
    <source>
        <dbReference type="Proteomes" id="UP000193560"/>
    </source>
</evidence>
<keyword evidence="1" id="KW-0863">Zinc-finger</keyword>
<dbReference type="GO" id="GO:0008270">
    <property type="term" value="F:zinc ion binding"/>
    <property type="evidence" value="ECO:0007669"/>
    <property type="project" value="UniProtKB-KW"/>
</dbReference>
<dbReference type="GO" id="GO:0005689">
    <property type="term" value="C:U12-type spliceosomal complex"/>
    <property type="evidence" value="ECO:0007669"/>
    <property type="project" value="TreeGrafter"/>
</dbReference>
<keyword evidence="1" id="KW-0479">Metal-binding</keyword>
<feature type="region of interest" description="Disordered" evidence="2">
    <location>
        <begin position="123"/>
        <end position="168"/>
    </location>
</feature>
<organism evidence="4 5">
    <name type="scientific">Absidia repens</name>
    <dbReference type="NCBI Taxonomy" id="90262"/>
    <lineage>
        <taxon>Eukaryota</taxon>
        <taxon>Fungi</taxon>
        <taxon>Fungi incertae sedis</taxon>
        <taxon>Mucoromycota</taxon>
        <taxon>Mucoromycotina</taxon>
        <taxon>Mucoromycetes</taxon>
        <taxon>Mucorales</taxon>
        <taxon>Cunninghamellaceae</taxon>
        <taxon>Absidia</taxon>
    </lineage>
</organism>
<dbReference type="EMBL" id="MCGE01000007">
    <property type="protein sequence ID" value="ORZ19416.1"/>
    <property type="molecule type" value="Genomic_DNA"/>
</dbReference>
<dbReference type="Gene3D" id="3.30.160.60">
    <property type="entry name" value="Classic Zinc Finger"/>
    <property type="match status" value="1"/>
</dbReference>
<dbReference type="STRING" id="90262.A0A1X2IN25"/>
<proteinExistence type="predicted"/>
<feature type="domain" description="C3H1-type" evidence="3">
    <location>
        <begin position="71"/>
        <end position="99"/>
    </location>
</feature>
<feature type="zinc finger region" description="C3H1-type" evidence="1">
    <location>
        <begin position="71"/>
        <end position="99"/>
    </location>
</feature>
<dbReference type="OrthoDB" id="2417221at2759"/>
<comment type="caution">
    <text evidence="4">The sequence shown here is derived from an EMBL/GenBank/DDBJ whole genome shotgun (WGS) entry which is preliminary data.</text>
</comment>
<evidence type="ECO:0000313" key="4">
    <source>
        <dbReference type="EMBL" id="ORZ19416.1"/>
    </source>
</evidence>
<dbReference type="PANTHER" id="PTHR16465:SF0">
    <property type="entry name" value="ZINC FINGER MATRIN-TYPE PROTEIN 5"/>
    <property type="match status" value="1"/>
</dbReference>
<evidence type="ECO:0000256" key="1">
    <source>
        <dbReference type="PROSITE-ProRule" id="PRU00723"/>
    </source>
</evidence>
<dbReference type="SUPFAM" id="SSF57667">
    <property type="entry name" value="beta-beta-alpha zinc fingers"/>
    <property type="match status" value="1"/>
</dbReference>
<feature type="compositionally biased region" description="Low complexity" evidence="2">
    <location>
        <begin position="123"/>
        <end position="132"/>
    </location>
</feature>
<accession>A0A1X2IN25</accession>
<protein>
    <recommendedName>
        <fullName evidence="3">C3H1-type domain-containing protein</fullName>
    </recommendedName>
</protein>
<keyword evidence="1" id="KW-0862">Zinc</keyword>
<feature type="compositionally biased region" description="Basic and acidic residues" evidence="2">
    <location>
        <begin position="133"/>
        <end position="143"/>
    </location>
</feature>
<sequence>MPKCNVILSTQLHGLIQIFSFDLVDHCDVCDCAFPDNATNRRKHNFGLVHINNKKRHYDWFKDPNDFINEQMNKPVCRRYMHSGYCEYKLDCRYGHIKLDKKTGNPIFPEELLEWLHAKTLEQQQQEQSHSQQIKETKREPSYKYKLPSGWKVKDLPPSLKPPPLGQDYDWSRVGTWG</sequence>
<dbReference type="AlphaFoldDB" id="A0A1X2IN25"/>
<gene>
    <name evidence="4" type="ORF">BCR42DRAFT_409733</name>
</gene>
<evidence type="ECO:0000256" key="2">
    <source>
        <dbReference type="SAM" id="MobiDB-lite"/>
    </source>
</evidence>
<keyword evidence="5" id="KW-1185">Reference proteome</keyword>
<name>A0A1X2IN25_9FUNG</name>
<dbReference type="InterPro" id="IPR036236">
    <property type="entry name" value="Znf_C2H2_sf"/>
</dbReference>